<dbReference type="GO" id="GO:0003735">
    <property type="term" value="F:structural constituent of ribosome"/>
    <property type="evidence" value="ECO:0007669"/>
    <property type="project" value="InterPro"/>
</dbReference>
<dbReference type="InterPro" id="IPR001857">
    <property type="entry name" value="Ribosomal_bL19"/>
</dbReference>
<gene>
    <name evidence="4" type="ORF">EJ05DRAFT_504525</name>
</gene>
<evidence type="ECO:0000256" key="2">
    <source>
        <dbReference type="ARBA" id="ARBA00022980"/>
    </source>
</evidence>
<dbReference type="InterPro" id="IPR038657">
    <property type="entry name" value="Ribosomal_bL19_sf"/>
</dbReference>
<sequence>MDLFRTSTRPLAGLKASLRHCTAQKRYRHERIRKNPALIDGWDLMIGKNMPPKQGFWQKEAPAAPEPKHKKIKIHNPPVSEALRCPTPTITWNQQQVAALDPLGQRERLFSRSYPEHANVGDVLLVKLRNGDPFVGVCISIKRGIDAAEGRIGADTSILLRNHLTAIGVEMSFKIFSPNVSGIEVVERARKRARRARLYYMRNKKHDRGSLAGVLERYQNERAGITGTGARKVKSKKRR</sequence>
<evidence type="ECO:0000313" key="5">
    <source>
        <dbReference type="Proteomes" id="UP000799437"/>
    </source>
</evidence>
<dbReference type="GeneID" id="54488636"/>
<dbReference type="OrthoDB" id="432645at2759"/>
<dbReference type="GO" id="GO:0006412">
    <property type="term" value="P:translation"/>
    <property type="evidence" value="ECO:0007669"/>
    <property type="project" value="InterPro"/>
</dbReference>
<dbReference type="Gene3D" id="2.30.30.790">
    <property type="match status" value="1"/>
</dbReference>
<dbReference type="SUPFAM" id="SSF50104">
    <property type="entry name" value="Translation proteins SH3-like domain"/>
    <property type="match status" value="1"/>
</dbReference>
<proteinExistence type="inferred from homology"/>
<comment type="similarity">
    <text evidence="1">Belongs to the bacterial ribosomal protein bL19 family.</text>
</comment>
<dbReference type="PANTHER" id="PTHR15680:SF9">
    <property type="entry name" value="LARGE RIBOSOMAL SUBUNIT PROTEIN BL19M"/>
    <property type="match status" value="1"/>
</dbReference>
<organism evidence="4 5">
    <name type="scientific">Pseudovirgaria hyperparasitica</name>
    <dbReference type="NCBI Taxonomy" id="470096"/>
    <lineage>
        <taxon>Eukaryota</taxon>
        <taxon>Fungi</taxon>
        <taxon>Dikarya</taxon>
        <taxon>Ascomycota</taxon>
        <taxon>Pezizomycotina</taxon>
        <taxon>Dothideomycetes</taxon>
        <taxon>Dothideomycetes incertae sedis</taxon>
        <taxon>Acrospermales</taxon>
        <taxon>Acrospermaceae</taxon>
        <taxon>Pseudovirgaria</taxon>
    </lineage>
</organism>
<protein>
    <recommendedName>
        <fullName evidence="6">Mitochondrial ribosomal protein-like protein</fullName>
    </recommendedName>
</protein>
<dbReference type="Pfam" id="PF01245">
    <property type="entry name" value="Ribosomal_L19"/>
    <property type="match status" value="1"/>
</dbReference>
<accession>A0A6A6VTB7</accession>
<evidence type="ECO:0000256" key="3">
    <source>
        <dbReference type="ARBA" id="ARBA00023274"/>
    </source>
</evidence>
<evidence type="ECO:0000313" key="4">
    <source>
        <dbReference type="EMBL" id="KAF2753928.1"/>
    </source>
</evidence>
<keyword evidence="2" id="KW-0689">Ribosomal protein</keyword>
<name>A0A6A6VTB7_9PEZI</name>
<dbReference type="AlphaFoldDB" id="A0A6A6VTB7"/>
<evidence type="ECO:0000256" key="1">
    <source>
        <dbReference type="ARBA" id="ARBA00005781"/>
    </source>
</evidence>
<reference evidence="4" key="1">
    <citation type="journal article" date="2020" name="Stud. Mycol.">
        <title>101 Dothideomycetes genomes: a test case for predicting lifestyles and emergence of pathogens.</title>
        <authorList>
            <person name="Haridas S."/>
            <person name="Albert R."/>
            <person name="Binder M."/>
            <person name="Bloem J."/>
            <person name="Labutti K."/>
            <person name="Salamov A."/>
            <person name="Andreopoulos B."/>
            <person name="Baker S."/>
            <person name="Barry K."/>
            <person name="Bills G."/>
            <person name="Bluhm B."/>
            <person name="Cannon C."/>
            <person name="Castanera R."/>
            <person name="Culley D."/>
            <person name="Daum C."/>
            <person name="Ezra D."/>
            <person name="Gonzalez J."/>
            <person name="Henrissat B."/>
            <person name="Kuo A."/>
            <person name="Liang C."/>
            <person name="Lipzen A."/>
            <person name="Lutzoni F."/>
            <person name="Magnuson J."/>
            <person name="Mondo S."/>
            <person name="Nolan M."/>
            <person name="Ohm R."/>
            <person name="Pangilinan J."/>
            <person name="Park H.-J."/>
            <person name="Ramirez L."/>
            <person name="Alfaro M."/>
            <person name="Sun H."/>
            <person name="Tritt A."/>
            <person name="Yoshinaga Y."/>
            <person name="Zwiers L.-H."/>
            <person name="Turgeon B."/>
            <person name="Goodwin S."/>
            <person name="Spatafora J."/>
            <person name="Crous P."/>
            <person name="Grigoriev I."/>
        </authorList>
    </citation>
    <scope>NUCLEOTIDE SEQUENCE</scope>
    <source>
        <strain evidence="4">CBS 121739</strain>
    </source>
</reference>
<dbReference type="PANTHER" id="PTHR15680">
    <property type="entry name" value="RIBOSOMAL PROTEIN L19"/>
    <property type="match status" value="1"/>
</dbReference>
<dbReference type="EMBL" id="ML996582">
    <property type="protein sequence ID" value="KAF2753928.1"/>
    <property type="molecule type" value="Genomic_DNA"/>
</dbReference>
<dbReference type="GO" id="GO:0005762">
    <property type="term" value="C:mitochondrial large ribosomal subunit"/>
    <property type="evidence" value="ECO:0007669"/>
    <property type="project" value="TreeGrafter"/>
</dbReference>
<keyword evidence="5" id="KW-1185">Reference proteome</keyword>
<dbReference type="InterPro" id="IPR008991">
    <property type="entry name" value="Translation_prot_SH3-like_sf"/>
</dbReference>
<dbReference type="RefSeq" id="XP_033596379.1">
    <property type="nucleotide sequence ID" value="XM_033747582.1"/>
</dbReference>
<dbReference type="Proteomes" id="UP000799437">
    <property type="component" value="Unassembled WGS sequence"/>
</dbReference>
<evidence type="ECO:0008006" key="6">
    <source>
        <dbReference type="Google" id="ProtNLM"/>
    </source>
</evidence>
<keyword evidence="3" id="KW-0687">Ribonucleoprotein</keyword>